<organism evidence="1 2">
    <name type="scientific">Arctium lappa</name>
    <name type="common">Greater burdock</name>
    <name type="synonym">Lappa major</name>
    <dbReference type="NCBI Taxonomy" id="4217"/>
    <lineage>
        <taxon>Eukaryota</taxon>
        <taxon>Viridiplantae</taxon>
        <taxon>Streptophyta</taxon>
        <taxon>Embryophyta</taxon>
        <taxon>Tracheophyta</taxon>
        <taxon>Spermatophyta</taxon>
        <taxon>Magnoliopsida</taxon>
        <taxon>eudicotyledons</taxon>
        <taxon>Gunneridae</taxon>
        <taxon>Pentapetalae</taxon>
        <taxon>asterids</taxon>
        <taxon>campanulids</taxon>
        <taxon>Asterales</taxon>
        <taxon>Asteraceae</taxon>
        <taxon>Carduoideae</taxon>
        <taxon>Cardueae</taxon>
        <taxon>Arctiinae</taxon>
        <taxon>Arctium</taxon>
    </lineage>
</organism>
<proteinExistence type="predicted"/>
<reference evidence="1 2" key="2">
    <citation type="journal article" date="2022" name="Mol. Ecol. Resour.">
        <title>The genomes of chicory, endive, great burdock and yacon provide insights into Asteraceae paleo-polyploidization history and plant inulin production.</title>
        <authorList>
            <person name="Fan W."/>
            <person name="Wang S."/>
            <person name="Wang H."/>
            <person name="Wang A."/>
            <person name="Jiang F."/>
            <person name="Liu H."/>
            <person name="Zhao H."/>
            <person name="Xu D."/>
            <person name="Zhang Y."/>
        </authorList>
    </citation>
    <scope>NUCLEOTIDE SEQUENCE [LARGE SCALE GENOMIC DNA]</scope>
    <source>
        <strain evidence="2">cv. Niubang</strain>
    </source>
</reference>
<reference evidence="2" key="1">
    <citation type="journal article" date="2022" name="Mol. Ecol. Resour.">
        <title>The genomes of chicory, endive, great burdock and yacon provide insights into Asteraceae palaeo-polyploidization history and plant inulin production.</title>
        <authorList>
            <person name="Fan W."/>
            <person name="Wang S."/>
            <person name="Wang H."/>
            <person name="Wang A."/>
            <person name="Jiang F."/>
            <person name="Liu H."/>
            <person name="Zhao H."/>
            <person name="Xu D."/>
            <person name="Zhang Y."/>
        </authorList>
    </citation>
    <scope>NUCLEOTIDE SEQUENCE [LARGE SCALE GENOMIC DNA]</scope>
    <source>
        <strain evidence="2">cv. Niubang</strain>
    </source>
</reference>
<comment type="caution">
    <text evidence="1">The sequence shown here is derived from an EMBL/GenBank/DDBJ whole genome shotgun (WGS) entry which is preliminary data.</text>
</comment>
<sequence length="163" mass="18470">MEEEAGFLTEDGEDRGSPGVPKNGWQEVPYPEEIVGVSNVAINDAVNRFGYVSKKVGRRVRVVGGILNHWSRRNGSWQGKCESDHTDTQIIPNLFEESEMIQEKIMEHKDAILEKAKDRQIGISKRVEGMGLGKGNVSFYLLKQMARSNQLRSGKNKRSRLRR</sequence>
<keyword evidence="2" id="KW-1185">Reference proteome</keyword>
<dbReference type="EMBL" id="CM042052">
    <property type="protein sequence ID" value="KAI3718164.1"/>
    <property type="molecule type" value="Genomic_DNA"/>
</dbReference>
<evidence type="ECO:0000313" key="2">
    <source>
        <dbReference type="Proteomes" id="UP001055879"/>
    </source>
</evidence>
<accession>A0ACB9B8A5</accession>
<name>A0ACB9B8A5_ARCLA</name>
<dbReference type="Proteomes" id="UP001055879">
    <property type="component" value="Linkage Group LG06"/>
</dbReference>
<protein>
    <submittedName>
        <fullName evidence="1">Uncharacterized protein</fullName>
    </submittedName>
</protein>
<evidence type="ECO:0000313" key="1">
    <source>
        <dbReference type="EMBL" id="KAI3718164.1"/>
    </source>
</evidence>
<gene>
    <name evidence="1" type="ORF">L6452_19018</name>
</gene>